<evidence type="ECO:0000256" key="4">
    <source>
        <dbReference type="ARBA" id="ARBA00023163"/>
    </source>
</evidence>
<gene>
    <name evidence="9" type="ORF">RN001_001744</name>
</gene>
<dbReference type="PANTHER" id="PTHR11008:SF32">
    <property type="entry name" value="CIRCADIAN CLOCK-CONTROLLED PROTEIN DAYWAKE-RELATED"/>
    <property type="match status" value="1"/>
</dbReference>
<evidence type="ECO:0000256" key="3">
    <source>
        <dbReference type="ARBA" id="ARBA00023015"/>
    </source>
</evidence>
<evidence type="ECO:0000256" key="2">
    <source>
        <dbReference type="ARBA" id="ARBA00016807"/>
    </source>
</evidence>
<reference evidence="10" key="1">
    <citation type="submission" date="2023-01" db="EMBL/GenBank/DDBJ databases">
        <title>Key to firefly adult light organ development and bioluminescence: homeobox transcription factors regulate luciferase expression and transportation to peroxisome.</title>
        <authorList>
            <person name="Fu X."/>
        </authorList>
    </citation>
    <scope>NUCLEOTIDE SEQUENCE [LARGE SCALE GENOMIC DNA]</scope>
</reference>
<evidence type="ECO:0000313" key="10">
    <source>
        <dbReference type="Proteomes" id="UP001353858"/>
    </source>
</evidence>
<dbReference type="EMBL" id="JARPUR010000001">
    <property type="protein sequence ID" value="KAK4885473.1"/>
    <property type="molecule type" value="Genomic_DNA"/>
</dbReference>
<evidence type="ECO:0000313" key="9">
    <source>
        <dbReference type="EMBL" id="KAK4885473.1"/>
    </source>
</evidence>
<protein>
    <recommendedName>
        <fullName evidence="2">Regulatory protein zeste</fullName>
    </recommendedName>
</protein>
<evidence type="ECO:0000256" key="5">
    <source>
        <dbReference type="ARBA" id="ARBA00025466"/>
    </source>
</evidence>
<comment type="caution">
    <text evidence="9">The sequence shown here is derived from an EMBL/GenBank/DDBJ whole genome shotgun (WGS) entry which is preliminary data.</text>
</comment>
<dbReference type="InterPro" id="IPR028002">
    <property type="entry name" value="Myb_DNA-bind_5"/>
</dbReference>
<evidence type="ECO:0000256" key="1">
    <source>
        <dbReference type="ARBA" id="ARBA00011764"/>
    </source>
</evidence>
<dbReference type="AlphaFoldDB" id="A0AAN7PGJ5"/>
<evidence type="ECO:0000256" key="6">
    <source>
        <dbReference type="SAM" id="Coils"/>
    </source>
</evidence>
<feature type="coiled-coil region" evidence="6">
    <location>
        <begin position="566"/>
        <end position="593"/>
    </location>
</feature>
<evidence type="ECO:0000259" key="8">
    <source>
        <dbReference type="Pfam" id="PF13873"/>
    </source>
</evidence>
<proteinExistence type="predicted"/>
<dbReference type="InterPro" id="IPR038606">
    <property type="entry name" value="To_sf"/>
</dbReference>
<comment type="subunit">
    <text evidence="1">Self-associates forming complexes of several hundred monomers.</text>
</comment>
<keyword evidence="4" id="KW-0804">Transcription</keyword>
<dbReference type="Proteomes" id="UP001353858">
    <property type="component" value="Unassembled WGS sequence"/>
</dbReference>
<feature type="domain" description="Myb/SANT-like DNA-binding" evidence="8">
    <location>
        <begin position="338"/>
        <end position="415"/>
    </location>
</feature>
<dbReference type="InterPro" id="IPR010562">
    <property type="entry name" value="Haemolymph_juvenile_hormone-bd"/>
</dbReference>
<dbReference type="Pfam" id="PF13873">
    <property type="entry name" value="Myb_DNA-bind_5"/>
    <property type="match status" value="1"/>
</dbReference>
<keyword evidence="6" id="KW-0175">Coiled coil</keyword>
<feature type="region of interest" description="Disordered" evidence="7">
    <location>
        <begin position="493"/>
        <end position="531"/>
    </location>
</feature>
<dbReference type="PANTHER" id="PTHR11008">
    <property type="entry name" value="PROTEIN TAKEOUT-LIKE PROTEIN"/>
    <property type="match status" value="1"/>
</dbReference>
<dbReference type="GO" id="GO:0005615">
    <property type="term" value="C:extracellular space"/>
    <property type="evidence" value="ECO:0007669"/>
    <property type="project" value="TreeGrafter"/>
</dbReference>
<dbReference type="Pfam" id="PF06585">
    <property type="entry name" value="JHBP"/>
    <property type="match status" value="1"/>
</dbReference>
<dbReference type="Gene3D" id="3.15.10.30">
    <property type="entry name" value="Haemolymph juvenile hormone binding protein"/>
    <property type="match status" value="1"/>
</dbReference>
<organism evidence="9 10">
    <name type="scientific">Aquatica leii</name>
    <dbReference type="NCBI Taxonomy" id="1421715"/>
    <lineage>
        <taxon>Eukaryota</taxon>
        <taxon>Metazoa</taxon>
        <taxon>Ecdysozoa</taxon>
        <taxon>Arthropoda</taxon>
        <taxon>Hexapoda</taxon>
        <taxon>Insecta</taxon>
        <taxon>Pterygota</taxon>
        <taxon>Neoptera</taxon>
        <taxon>Endopterygota</taxon>
        <taxon>Coleoptera</taxon>
        <taxon>Polyphaga</taxon>
        <taxon>Elateriformia</taxon>
        <taxon>Elateroidea</taxon>
        <taxon>Lampyridae</taxon>
        <taxon>Luciolinae</taxon>
        <taxon>Aquatica</taxon>
    </lineage>
</organism>
<accession>A0AAN7PGJ5</accession>
<keyword evidence="10" id="KW-1185">Reference proteome</keyword>
<keyword evidence="3" id="KW-0805">Transcription regulation</keyword>
<evidence type="ECO:0000256" key="7">
    <source>
        <dbReference type="SAM" id="MobiDB-lite"/>
    </source>
</evidence>
<comment type="function">
    <text evidence="5">Involved in transvection phenomena (= synapsis-dependent gene expression), where the synaptic pairing of chromosomes carrying genes with which zeste interacts influences the expression of these genes. Zeste binds to DNA and stimulates transcription from a nearby promoter.</text>
</comment>
<sequence length="614" mass="70175">MYKQQYVWLLLFAFGYCSHLNTFFQICKMSDKECLKNSIEEGVPKLAKDFEKISISSIDPISITEVIIQPELGPVSMYQKYTNILLYKTSYLKVINTKISLDPCNIQIKITWPQILLVAEYILKGTFLTFQLNSQDKLNATFDNPIIEINCKCEVFKENNEDYLRIVETQLTIDWGNLTINVGEIIKGNDDFNKSFNDIVNENPAVILNIVQKPSQLVLVVNAETSKPSSNTDLAKRIIVSNKEKFNPESPSSLGCSSWNKERNGEARSTTFLISPEQILPIPHGNTNKTRKFRKRGKTAILTESPYKNELQEQQYSGCFIELQTFSKLNMEVKCKPRSRNFTEFEKNLLFEIVTNNYIDIIENKKTDGVSCAKKQVAWEKISVKFNSQAQTGPRTAKQLHSLYDILKKNARSNLHSDKRNLYKTGGGTFTPKSSILDEKIVALLKPQFQPLVNNSDSSQEYYANTNYEFNDQTEYIVEDPCTSGLKDKKCNNSKHPTRITATSKSNVEETPKVPQTPRKRALPSTNTSTQNITKKKKSFDVIANRICSRKNLKDEIDQEVKNVKLQILNTDLKIKEKELEAVNEKIKQQRQLFESVELIVKPGFSNTSHIGIF</sequence>
<dbReference type="SMART" id="SM00700">
    <property type="entry name" value="JHBP"/>
    <property type="match status" value="1"/>
</dbReference>
<name>A0AAN7PGJ5_9COLE</name>